<reference evidence="1" key="1">
    <citation type="submission" date="2013-12" db="EMBL/GenBank/DDBJ databases">
        <title>The Genome Sequence of Aphanomyces invadans NJM9701.</title>
        <authorList>
            <consortium name="The Broad Institute Genomics Platform"/>
            <person name="Russ C."/>
            <person name="Tyler B."/>
            <person name="van West P."/>
            <person name="Dieguez-Uribeondo J."/>
            <person name="Young S.K."/>
            <person name="Zeng Q."/>
            <person name="Gargeya S."/>
            <person name="Fitzgerald M."/>
            <person name="Abouelleil A."/>
            <person name="Alvarado L."/>
            <person name="Chapman S.B."/>
            <person name="Gainer-Dewar J."/>
            <person name="Goldberg J."/>
            <person name="Griggs A."/>
            <person name="Gujja S."/>
            <person name="Hansen M."/>
            <person name="Howarth C."/>
            <person name="Imamovic A."/>
            <person name="Ireland A."/>
            <person name="Larimer J."/>
            <person name="McCowan C."/>
            <person name="Murphy C."/>
            <person name="Pearson M."/>
            <person name="Poon T.W."/>
            <person name="Priest M."/>
            <person name="Roberts A."/>
            <person name="Saif S."/>
            <person name="Shea T."/>
            <person name="Sykes S."/>
            <person name="Wortman J."/>
            <person name="Nusbaum C."/>
            <person name="Birren B."/>
        </authorList>
    </citation>
    <scope>NUCLEOTIDE SEQUENCE [LARGE SCALE GENOMIC DNA]</scope>
    <source>
        <strain evidence="1">NJM9701</strain>
    </source>
</reference>
<dbReference type="GeneID" id="20082642"/>
<evidence type="ECO:0000313" key="1">
    <source>
        <dbReference type="EMBL" id="ETW03175.1"/>
    </source>
</evidence>
<proteinExistence type="predicted"/>
<dbReference type="EMBL" id="KI913960">
    <property type="protein sequence ID" value="ETW03175.1"/>
    <property type="molecule type" value="Genomic_DNA"/>
</dbReference>
<dbReference type="VEuPathDB" id="FungiDB:H310_05592"/>
<dbReference type="STRING" id="157072.A0A024UAD0"/>
<organism evidence="1">
    <name type="scientific">Aphanomyces invadans</name>
    <dbReference type="NCBI Taxonomy" id="157072"/>
    <lineage>
        <taxon>Eukaryota</taxon>
        <taxon>Sar</taxon>
        <taxon>Stramenopiles</taxon>
        <taxon>Oomycota</taxon>
        <taxon>Saprolegniomycetes</taxon>
        <taxon>Saprolegniales</taxon>
        <taxon>Verrucalvaceae</taxon>
        <taxon>Aphanomyces</taxon>
    </lineage>
</organism>
<dbReference type="OrthoDB" id="10635516at2759"/>
<gene>
    <name evidence="1" type="ORF">H310_05592</name>
</gene>
<dbReference type="RefSeq" id="XP_008868559.1">
    <property type="nucleotide sequence ID" value="XM_008870337.1"/>
</dbReference>
<dbReference type="PANTHER" id="PTHR37067">
    <property type="entry name" value="PX DOMAIN-CONTAINING PROTEIN"/>
    <property type="match status" value="1"/>
</dbReference>
<protein>
    <submittedName>
        <fullName evidence="1">Uncharacterized protein</fullName>
    </submittedName>
</protein>
<name>A0A024UAD0_9STRA</name>
<dbReference type="AlphaFoldDB" id="A0A024UAD0"/>
<dbReference type="PANTHER" id="PTHR37067:SF3">
    <property type="entry name" value="PX DOMAIN-CONTAINING PROTEIN"/>
    <property type="match status" value="1"/>
</dbReference>
<accession>A0A024UAD0</accession>
<sequence length="224" mass="25666">MGAMCPKKTDRCMHLSHVLAFLIKHESRILDFFAERLQCKSIVICQQRTIVSELVADLLVMYSVQHVDVAVVDLNDLDESDCLLMDERFILKESLRGDVEDQGSRAMFHLGKFDDMKKVITEIGKFVLQTTMGLVAMQTERTTANEAEENAPHVMPAELVKVRPATFVKEIIGRHMNRLNKFWTVDDIYSIEEEHRALIAAYRNERNLHSSIDGNDHTTEFNDA</sequence>